<gene>
    <name evidence="2" type="ORF">MYCIT1_LOCUS9966</name>
</gene>
<feature type="region of interest" description="Disordered" evidence="1">
    <location>
        <begin position="247"/>
        <end position="329"/>
    </location>
</feature>
<feature type="region of interest" description="Disordered" evidence="1">
    <location>
        <begin position="572"/>
        <end position="599"/>
    </location>
</feature>
<dbReference type="AlphaFoldDB" id="A0AAD2H1H3"/>
<dbReference type="Proteomes" id="UP001295794">
    <property type="component" value="Unassembled WGS sequence"/>
</dbReference>
<evidence type="ECO:0000313" key="2">
    <source>
        <dbReference type="EMBL" id="CAK5267451.1"/>
    </source>
</evidence>
<feature type="region of interest" description="Disordered" evidence="1">
    <location>
        <begin position="70"/>
        <end position="107"/>
    </location>
</feature>
<sequence>MELRYPDDEPSVVTTPIQPLPVLPREQYSHPASSRIPAVTQPSLPRKRGRPPYPINAAGYRIPPAVQYRHAPKSAPIPGPSSERPSGNYYRTKAMEGGVGPRPAQRPTGKIFVPGFGARPLPPGLQPVAMLAVAGKSRLTCLSIGCENTVTVKGKRCLGCVRGSWMGMQEKHQAEREARVEAESQARVVALKEDKTCEARRAATAGKPGGTPQKRVTIRLKLTPVGKAGPSGEMIVDTDGRRIVVLGGKDESSGNRHDNVKKSVSEDTTDSRPSGWDSELSELTNSAGETDDEDSPPTSSLKIRIPGLAAASEASTRRSESMQQACPATESALTTDTCASVTIQSILKPPKPAKLSLASDTFIEPARFCTISRCRTPLPPLSEYRWKCCEACRNHYREYQRQRLGKIAAGAAHAALVQVGAVLGDPSANPEVTETSPLAYRAQMEQRLIREWDEGRRTPVALPSGKMTRERPRCAAMAGARQCAGVYCEHIIPPATEYEWDKCGLCRVREQRKLVKERKSQVVDAAEYPLTPYHVPGRCVHADCGVLVPADALPDTECQQCLWRKPLSEQKITTVQRDRPKKQLVHAPPEPPEPAKKRKRISPYPLYQCCQDLLQDFAVRFRDFIGAQSLYFIARTAKEAPQLPSQSMFDFSGEFSVVAPHMDVVSRRHLVEQAVHAVKDEIANVSGIEFDPTSWVSILGPPGGVVTRFACSHHVDMPISVRYSAGHPSDPTGHRTRTMQGELEVAVLPDDTHRRFPGEKTIVRFRLVD</sequence>
<feature type="compositionally biased region" description="Basic and acidic residues" evidence="1">
    <location>
        <begin position="247"/>
        <end position="265"/>
    </location>
</feature>
<proteinExistence type="predicted"/>
<reference evidence="2" key="1">
    <citation type="submission" date="2023-11" db="EMBL/GenBank/DDBJ databases">
        <authorList>
            <person name="De Vega J J."/>
            <person name="De Vega J J."/>
        </authorList>
    </citation>
    <scope>NUCLEOTIDE SEQUENCE</scope>
</reference>
<evidence type="ECO:0000313" key="3">
    <source>
        <dbReference type="Proteomes" id="UP001295794"/>
    </source>
</evidence>
<evidence type="ECO:0000256" key="1">
    <source>
        <dbReference type="SAM" id="MobiDB-lite"/>
    </source>
</evidence>
<accession>A0AAD2H1H3</accession>
<feature type="region of interest" description="Disordered" evidence="1">
    <location>
        <begin position="1"/>
        <end position="56"/>
    </location>
</feature>
<comment type="caution">
    <text evidence="2">The sequence shown here is derived from an EMBL/GenBank/DDBJ whole genome shotgun (WGS) entry which is preliminary data.</text>
</comment>
<name>A0AAD2H1H3_9AGAR</name>
<protein>
    <submittedName>
        <fullName evidence="2">Uncharacterized protein</fullName>
    </submittedName>
</protein>
<dbReference type="EMBL" id="CAVNYO010000122">
    <property type="protein sequence ID" value="CAK5267451.1"/>
    <property type="molecule type" value="Genomic_DNA"/>
</dbReference>
<organism evidence="2 3">
    <name type="scientific">Mycena citricolor</name>
    <dbReference type="NCBI Taxonomy" id="2018698"/>
    <lineage>
        <taxon>Eukaryota</taxon>
        <taxon>Fungi</taxon>
        <taxon>Dikarya</taxon>
        <taxon>Basidiomycota</taxon>
        <taxon>Agaricomycotina</taxon>
        <taxon>Agaricomycetes</taxon>
        <taxon>Agaricomycetidae</taxon>
        <taxon>Agaricales</taxon>
        <taxon>Marasmiineae</taxon>
        <taxon>Mycenaceae</taxon>
        <taxon>Mycena</taxon>
    </lineage>
</organism>
<keyword evidence="3" id="KW-1185">Reference proteome</keyword>